<evidence type="ECO:0000256" key="7">
    <source>
        <dbReference type="PIRNR" id="PIRNR000077"/>
    </source>
</evidence>
<evidence type="ECO:0000256" key="8">
    <source>
        <dbReference type="PIRSR" id="PIRSR000077-1"/>
    </source>
</evidence>
<dbReference type="PANTHER" id="PTHR45663">
    <property type="entry name" value="GEO12009P1"/>
    <property type="match status" value="1"/>
</dbReference>
<dbReference type="InterPro" id="IPR005746">
    <property type="entry name" value="Thioredoxin"/>
</dbReference>
<proteinExistence type="inferred from homology"/>
<organism evidence="11 12">
    <name type="scientific">Candidatus Fimimonas gallinarum</name>
    <dbReference type="NCBI Taxonomy" id="2840821"/>
    <lineage>
        <taxon>Bacteria</taxon>
        <taxon>Pseudomonadati</taxon>
        <taxon>Myxococcota</taxon>
        <taxon>Myxococcia</taxon>
        <taxon>Myxococcales</taxon>
        <taxon>Cystobacterineae</taxon>
        <taxon>Myxococcaceae</taxon>
        <taxon>Myxococcaceae incertae sedis</taxon>
        <taxon>Candidatus Fimimonas</taxon>
    </lineage>
</organism>
<evidence type="ECO:0000259" key="10">
    <source>
        <dbReference type="PROSITE" id="PS51352"/>
    </source>
</evidence>
<dbReference type="AlphaFoldDB" id="A0A9D1J8D0"/>
<keyword evidence="5 9" id="KW-0676">Redox-active center</keyword>
<sequence length="103" mass="11478">MSNLPDVAKNFDEFIKEGTVVVDFWATWCGPCRMLAPILDEVATKVTGAKFGKVDVDNAPDLARRFQIMSIPNVCIFKNGQLVDRVIGLRDADELQSVVEKHL</sequence>
<evidence type="ECO:0000313" key="12">
    <source>
        <dbReference type="Proteomes" id="UP000824200"/>
    </source>
</evidence>
<dbReference type="InterPro" id="IPR017937">
    <property type="entry name" value="Thioredoxin_CS"/>
</dbReference>
<dbReference type="Pfam" id="PF00085">
    <property type="entry name" value="Thioredoxin"/>
    <property type="match status" value="1"/>
</dbReference>
<gene>
    <name evidence="11" type="primary">trxA</name>
    <name evidence="11" type="ORF">IAC95_05450</name>
</gene>
<dbReference type="SUPFAM" id="SSF52833">
    <property type="entry name" value="Thioredoxin-like"/>
    <property type="match status" value="1"/>
</dbReference>
<evidence type="ECO:0000256" key="4">
    <source>
        <dbReference type="ARBA" id="ARBA00023157"/>
    </source>
</evidence>
<feature type="site" description="Deprotonates C-terminal active site Cys" evidence="8">
    <location>
        <position position="23"/>
    </location>
</feature>
<feature type="active site" description="Nucleophile" evidence="8">
    <location>
        <position position="32"/>
    </location>
</feature>
<keyword evidence="2" id="KW-0813">Transport</keyword>
<dbReference type="GO" id="GO:0005737">
    <property type="term" value="C:cytoplasm"/>
    <property type="evidence" value="ECO:0007669"/>
    <property type="project" value="TreeGrafter"/>
</dbReference>
<evidence type="ECO:0000256" key="9">
    <source>
        <dbReference type="PIRSR" id="PIRSR000077-4"/>
    </source>
</evidence>
<feature type="domain" description="Thioredoxin" evidence="10">
    <location>
        <begin position="1"/>
        <end position="103"/>
    </location>
</feature>
<evidence type="ECO:0000313" key="11">
    <source>
        <dbReference type="EMBL" id="HIR66305.1"/>
    </source>
</evidence>
<dbReference type="NCBIfam" id="TIGR01068">
    <property type="entry name" value="thioredoxin"/>
    <property type="match status" value="1"/>
</dbReference>
<feature type="site" description="Contributes to redox potential value" evidence="8">
    <location>
        <position position="31"/>
    </location>
</feature>
<dbReference type="Proteomes" id="UP000824200">
    <property type="component" value="Unassembled WGS sequence"/>
</dbReference>
<accession>A0A9D1J8D0</accession>
<dbReference type="PRINTS" id="PR00421">
    <property type="entry name" value="THIOREDOXIN"/>
</dbReference>
<feature type="active site" description="Nucleophile" evidence="8">
    <location>
        <position position="29"/>
    </location>
</feature>
<dbReference type="PROSITE" id="PS51352">
    <property type="entry name" value="THIOREDOXIN_2"/>
    <property type="match status" value="1"/>
</dbReference>
<comment type="caution">
    <text evidence="11">The sequence shown here is derived from an EMBL/GenBank/DDBJ whole genome shotgun (WGS) entry which is preliminary data.</text>
</comment>
<dbReference type="InterPro" id="IPR036249">
    <property type="entry name" value="Thioredoxin-like_sf"/>
</dbReference>
<keyword evidence="4 9" id="KW-1015">Disulfide bond</keyword>
<dbReference type="FunFam" id="3.40.30.10:FF:000001">
    <property type="entry name" value="Thioredoxin"/>
    <property type="match status" value="1"/>
</dbReference>
<dbReference type="InterPro" id="IPR013766">
    <property type="entry name" value="Thioredoxin_domain"/>
</dbReference>
<reference evidence="11" key="2">
    <citation type="journal article" date="2021" name="PeerJ">
        <title>Extensive microbial diversity within the chicken gut microbiome revealed by metagenomics and culture.</title>
        <authorList>
            <person name="Gilroy R."/>
            <person name="Ravi A."/>
            <person name="Getino M."/>
            <person name="Pursley I."/>
            <person name="Horton D.L."/>
            <person name="Alikhan N.F."/>
            <person name="Baker D."/>
            <person name="Gharbi K."/>
            <person name="Hall N."/>
            <person name="Watson M."/>
            <person name="Adriaenssens E.M."/>
            <person name="Foster-Nyarko E."/>
            <person name="Jarju S."/>
            <person name="Secka A."/>
            <person name="Antonio M."/>
            <person name="Oren A."/>
            <person name="Chaudhuri R.R."/>
            <person name="La Ragione R."/>
            <person name="Hildebrand F."/>
            <person name="Pallen M.J."/>
        </authorList>
    </citation>
    <scope>NUCLEOTIDE SEQUENCE</scope>
    <source>
        <strain evidence="11">CHK121-14286</strain>
    </source>
</reference>
<evidence type="ECO:0000256" key="6">
    <source>
        <dbReference type="NCBIfam" id="TIGR01068"/>
    </source>
</evidence>
<dbReference type="PROSITE" id="PS00194">
    <property type="entry name" value="THIOREDOXIN_1"/>
    <property type="match status" value="1"/>
</dbReference>
<dbReference type="Gene3D" id="3.40.30.10">
    <property type="entry name" value="Glutaredoxin"/>
    <property type="match status" value="1"/>
</dbReference>
<name>A0A9D1J8D0_9BACT</name>
<comment type="similarity">
    <text evidence="1 7">Belongs to the thioredoxin family.</text>
</comment>
<keyword evidence="3" id="KW-0249">Electron transport</keyword>
<feature type="site" description="Contributes to redox potential value" evidence="8">
    <location>
        <position position="30"/>
    </location>
</feature>
<evidence type="ECO:0000256" key="1">
    <source>
        <dbReference type="ARBA" id="ARBA00008987"/>
    </source>
</evidence>
<evidence type="ECO:0000256" key="3">
    <source>
        <dbReference type="ARBA" id="ARBA00022982"/>
    </source>
</evidence>
<dbReference type="PIRSF" id="PIRSF000077">
    <property type="entry name" value="Thioredoxin"/>
    <property type="match status" value="1"/>
</dbReference>
<dbReference type="PANTHER" id="PTHR45663:SF11">
    <property type="entry name" value="GEO12009P1"/>
    <property type="match status" value="1"/>
</dbReference>
<dbReference type="EMBL" id="DVHL01000044">
    <property type="protein sequence ID" value="HIR66305.1"/>
    <property type="molecule type" value="Genomic_DNA"/>
</dbReference>
<evidence type="ECO:0000256" key="2">
    <source>
        <dbReference type="ARBA" id="ARBA00022448"/>
    </source>
</evidence>
<dbReference type="CDD" id="cd02947">
    <property type="entry name" value="TRX_family"/>
    <property type="match status" value="1"/>
</dbReference>
<dbReference type="GO" id="GO:0015035">
    <property type="term" value="F:protein-disulfide reductase activity"/>
    <property type="evidence" value="ECO:0007669"/>
    <property type="project" value="UniProtKB-UniRule"/>
</dbReference>
<evidence type="ECO:0000256" key="5">
    <source>
        <dbReference type="ARBA" id="ARBA00023284"/>
    </source>
</evidence>
<feature type="disulfide bond" description="Redox-active" evidence="9">
    <location>
        <begin position="29"/>
        <end position="32"/>
    </location>
</feature>
<protein>
    <recommendedName>
        <fullName evidence="6 7">Thioredoxin</fullName>
    </recommendedName>
</protein>
<reference evidence="11" key="1">
    <citation type="submission" date="2020-10" db="EMBL/GenBank/DDBJ databases">
        <authorList>
            <person name="Gilroy R."/>
        </authorList>
    </citation>
    <scope>NUCLEOTIDE SEQUENCE</scope>
    <source>
        <strain evidence="11">CHK121-14286</strain>
    </source>
</reference>